<evidence type="ECO:0000313" key="21">
    <source>
        <dbReference type="Proteomes" id="UP000824225"/>
    </source>
</evidence>
<evidence type="ECO:0000256" key="11">
    <source>
        <dbReference type="ARBA" id="ARBA00022842"/>
    </source>
</evidence>
<comment type="cofactor">
    <cofactor evidence="1 19">
        <name>Mg(2+)</name>
        <dbReference type="ChEBI" id="CHEBI:18420"/>
    </cofactor>
</comment>
<proteinExistence type="inferred from homology"/>
<dbReference type="NCBIfam" id="TIGR00317">
    <property type="entry name" value="cobS"/>
    <property type="match status" value="1"/>
</dbReference>
<keyword evidence="9 19" id="KW-0808">Transferase</keyword>
<evidence type="ECO:0000256" key="12">
    <source>
        <dbReference type="ARBA" id="ARBA00022989"/>
    </source>
</evidence>
<dbReference type="EC" id="2.7.8.26" evidence="5 19"/>
<dbReference type="AlphaFoldDB" id="A0A9D2KLE3"/>
<comment type="caution">
    <text evidence="20">The sequence shown here is derived from an EMBL/GenBank/DDBJ whole genome shotgun (WGS) entry which is preliminary data.</text>
</comment>
<evidence type="ECO:0000256" key="17">
    <source>
        <dbReference type="ARBA" id="ARBA00048623"/>
    </source>
</evidence>
<reference evidence="20" key="2">
    <citation type="submission" date="2021-04" db="EMBL/GenBank/DDBJ databases">
        <authorList>
            <person name="Gilroy R."/>
        </authorList>
    </citation>
    <scope>NUCLEOTIDE SEQUENCE</scope>
    <source>
        <strain evidence="20">CHK186-16707</strain>
    </source>
</reference>
<evidence type="ECO:0000256" key="5">
    <source>
        <dbReference type="ARBA" id="ARBA00013200"/>
    </source>
</evidence>
<evidence type="ECO:0000256" key="19">
    <source>
        <dbReference type="HAMAP-Rule" id="MF_00719"/>
    </source>
</evidence>
<evidence type="ECO:0000256" key="9">
    <source>
        <dbReference type="ARBA" id="ARBA00022679"/>
    </source>
</evidence>
<dbReference type="EMBL" id="DXAN01000026">
    <property type="protein sequence ID" value="HJA09150.1"/>
    <property type="molecule type" value="Genomic_DNA"/>
</dbReference>
<evidence type="ECO:0000256" key="4">
    <source>
        <dbReference type="ARBA" id="ARBA00010561"/>
    </source>
</evidence>
<evidence type="ECO:0000256" key="8">
    <source>
        <dbReference type="ARBA" id="ARBA00022573"/>
    </source>
</evidence>
<evidence type="ECO:0000256" key="7">
    <source>
        <dbReference type="ARBA" id="ARBA00022475"/>
    </source>
</evidence>
<organism evidence="20 21">
    <name type="scientific">Candidatus Mailhella merdigallinarum</name>
    <dbReference type="NCBI Taxonomy" id="2838658"/>
    <lineage>
        <taxon>Bacteria</taxon>
        <taxon>Pseudomonadati</taxon>
        <taxon>Thermodesulfobacteriota</taxon>
        <taxon>Desulfovibrionia</taxon>
        <taxon>Desulfovibrionales</taxon>
        <taxon>Desulfovibrionaceae</taxon>
        <taxon>Mailhella</taxon>
    </lineage>
</organism>
<accession>A0A9D2KLE3</accession>
<dbReference type="PANTHER" id="PTHR34148:SF1">
    <property type="entry name" value="ADENOSYLCOBINAMIDE-GDP RIBAZOLETRANSFERASE"/>
    <property type="match status" value="1"/>
</dbReference>
<dbReference type="GO" id="GO:0008818">
    <property type="term" value="F:cobalamin 5'-phosphate synthase activity"/>
    <property type="evidence" value="ECO:0007669"/>
    <property type="project" value="UniProtKB-UniRule"/>
</dbReference>
<protein>
    <recommendedName>
        <fullName evidence="6 19">Adenosylcobinamide-GDP ribazoletransferase</fullName>
        <ecNumber evidence="5 19">2.7.8.26</ecNumber>
    </recommendedName>
    <alternativeName>
        <fullName evidence="16 19">Cobalamin synthase</fullName>
    </alternativeName>
    <alternativeName>
        <fullName evidence="15 19">Cobalamin-5'-phosphate synthase</fullName>
    </alternativeName>
</protein>
<evidence type="ECO:0000256" key="16">
    <source>
        <dbReference type="ARBA" id="ARBA00032853"/>
    </source>
</evidence>
<feature type="transmembrane region" description="Helical" evidence="19">
    <location>
        <begin position="135"/>
        <end position="161"/>
    </location>
</feature>
<dbReference type="GO" id="GO:0009236">
    <property type="term" value="P:cobalamin biosynthetic process"/>
    <property type="evidence" value="ECO:0007669"/>
    <property type="project" value="UniProtKB-UniRule"/>
</dbReference>
<dbReference type="GO" id="GO:0051073">
    <property type="term" value="F:adenosylcobinamide-GDP ribazoletransferase activity"/>
    <property type="evidence" value="ECO:0007669"/>
    <property type="project" value="UniProtKB-UniRule"/>
</dbReference>
<name>A0A9D2KLE3_9BACT</name>
<dbReference type="PANTHER" id="PTHR34148">
    <property type="entry name" value="ADENOSYLCOBINAMIDE-GDP RIBAZOLETRANSFERASE"/>
    <property type="match status" value="1"/>
</dbReference>
<comment type="catalytic activity">
    <reaction evidence="18 19">
        <text>alpha-ribazole 5'-phosphate + adenosylcob(III)inamide-GDP = adenosylcob(III)alamin 5'-phosphate + GMP + H(+)</text>
        <dbReference type="Rhea" id="RHEA:23560"/>
        <dbReference type="ChEBI" id="CHEBI:15378"/>
        <dbReference type="ChEBI" id="CHEBI:57918"/>
        <dbReference type="ChEBI" id="CHEBI:58115"/>
        <dbReference type="ChEBI" id="CHEBI:60487"/>
        <dbReference type="ChEBI" id="CHEBI:60493"/>
        <dbReference type="EC" id="2.7.8.26"/>
    </reaction>
</comment>
<evidence type="ECO:0000256" key="14">
    <source>
        <dbReference type="ARBA" id="ARBA00025228"/>
    </source>
</evidence>
<feature type="transmembrane region" description="Helical" evidence="19">
    <location>
        <begin position="182"/>
        <end position="214"/>
    </location>
</feature>
<evidence type="ECO:0000256" key="10">
    <source>
        <dbReference type="ARBA" id="ARBA00022692"/>
    </source>
</evidence>
<comment type="function">
    <text evidence="14 19">Joins adenosylcobinamide-GDP and alpha-ribazole to generate adenosylcobalamin (Ado-cobalamin). Also synthesizes adenosylcobalamin 5'-phosphate from adenosylcobinamide-GDP and alpha-ribazole 5'-phosphate.</text>
</comment>
<evidence type="ECO:0000256" key="1">
    <source>
        <dbReference type="ARBA" id="ARBA00001946"/>
    </source>
</evidence>
<dbReference type="Pfam" id="PF02654">
    <property type="entry name" value="CobS"/>
    <property type="match status" value="1"/>
</dbReference>
<dbReference type="InterPro" id="IPR003805">
    <property type="entry name" value="CobS"/>
</dbReference>
<keyword evidence="7 19" id="KW-1003">Cell membrane</keyword>
<feature type="transmembrane region" description="Helical" evidence="19">
    <location>
        <begin position="27"/>
        <end position="51"/>
    </location>
</feature>
<keyword evidence="12 19" id="KW-1133">Transmembrane helix</keyword>
<evidence type="ECO:0000256" key="6">
    <source>
        <dbReference type="ARBA" id="ARBA00015850"/>
    </source>
</evidence>
<evidence type="ECO:0000256" key="13">
    <source>
        <dbReference type="ARBA" id="ARBA00023136"/>
    </source>
</evidence>
<evidence type="ECO:0000256" key="3">
    <source>
        <dbReference type="ARBA" id="ARBA00004663"/>
    </source>
</evidence>
<dbReference type="GO" id="GO:0005886">
    <property type="term" value="C:plasma membrane"/>
    <property type="evidence" value="ECO:0007669"/>
    <property type="project" value="UniProtKB-SubCell"/>
</dbReference>
<gene>
    <name evidence="19 20" type="primary">cobS</name>
    <name evidence="20" type="ORF">H9962_08190</name>
</gene>
<evidence type="ECO:0000256" key="2">
    <source>
        <dbReference type="ARBA" id="ARBA00004651"/>
    </source>
</evidence>
<reference evidence="20" key="1">
    <citation type="journal article" date="2021" name="PeerJ">
        <title>Extensive microbial diversity within the chicken gut microbiome revealed by metagenomics and culture.</title>
        <authorList>
            <person name="Gilroy R."/>
            <person name="Ravi A."/>
            <person name="Getino M."/>
            <person name="Pursley I."/>
            <person name="Horton D.L."/>
            <person name="Alikhan N.F."/>
            <person name="Baker D."/>
            <person name="Gharbi K."/>
            <person name="Hall N."/>
            <person name="Watson M."/>
            <person name="Adriaenssens E.M."/>
            <person name="Foster-Nyarko E."/>
            <person name="Jarju S."/>
            <person name="Secka A."/>
            <person name="Antonio M."/>
            <person name="Oren A."/>
            <person name="Chaudhuri R.R."/>
            <person name="La Ragione R."/>
            <person name="Hildebrand F."/>
            <person name="Pallen M.J."/>
        </authorList>
    </citation>
    <scope>NUCLEOTIDE SEQUENCE</scope>
    <source>
        <strain evidence="20">CHK186-16707</strain>
    </source>
</reference>
<keyword evidence="11 19" id="KW-0460">Magnesium</keyword>
<evidence type="ECO:0000256" key="15">
    <source>
        <dbReference type="ARBA" id="ARBA00032605"/>
    </source>
</evidence>
<comment type="pathway">
    <text evidence="3 19">Cofactor biosynthesis; adenosylcobalamin biosynthesis; adenosylcobalamin from cob(II)yrinate a,c-diamide: step 7/7.</text>
</comment>
<keyword evidence="8 19" id="KW-0169">Cobalamin biosynthesis</keyword>
<feature type="transmembrane region" description="Helical" evidence="19">
    <location>
        <begin position="103"/>
        <end position="129"/>
    </location>
</feature>
<evidence type="ECO:0000313" key="20">
    <source>
        <dbReference type="EMBL" id="HJA09150.1"/>
    </source>
</evidence>
<dbReference type="Proteomes" id="UP000824225">
    <property type="component" value="Unassembled WGS sequence"/>
</dbReference>
<dbReference type="HAMAP" id="MF_00719">
    <property type="entry name" value="CobS"/>
    <property type="match status" value="1"/>
</dbReference>
<comment type="similarity">
    <text evidence="4 19">Belongs to the CobS family.</text>
</comment>
<keyword evidence="10 19" id="KW-0812">Transmembrane</keyword>
<keyword evidence="13 19" id="KW-0472">Membrane</keyword>
<sequence length="247" mass="25196">MMLRAALAFFTRLPVGSAPLPSSFRGIMIWFPVVGLIVGGLAALLTGVAALRLPAPLCGVLGCLAWVLITGGLHLDGVADCGDGLLVEAPPARRLEIMKDSRLGTFGGTALFFVLALKATALGTLVASFDAGWNAFFALAGVCCMAATLARSLAVAAMRLPTARPGGLGAMMNDGITRRGELIALALGLGVCLLNGTRGLVGLIAGLLMAWLLLTAARKRLGGVTGDVFGCLTESVECAVLVACCLT</sequence>
<evidence type="ECO:0000256" key="18">
    <source>
        <dbReference type="ARBA" id="ARBA00049504"/>
    </source>
</evidence>
<comment type="subcellular location">
    <subcellularLocation>
        <location evidence="2 19">Cell membrane</location>
        <topology evidence="2 19">Multi-pass membrane protein</topology>
    </subcellularLocation>
</comment>
<comment type="catalytic activity">
    <reaction evidence="17 19">
        <text>alpha-ribazole + adenosylcob(III)inamide-GDP = adenosylcob(III)alamin + GMP + H(+)</text>
        <dbReference type="Rhea" id="RHEA:16049"/>
        <dbReference type="ChEBI" id="CHEBI:10329"/>
        <dbReference type="ChEBI" id="CHEBI:15378"/>
        <dbReference type="ChEBI" id="CHEBI:18408"/>
        <dbReference type="ChEBI" id="CHEBI:58115"/>
        <dbReference type="ChEBI" id="CHEBI:60487"/>
        <dbReference type="EC" id="2.7.8.26"/>
    </reaction>
</comment>